<accession>A0A8T0FGZ4</accession>
<dbReference type="Proteomes" id="UP000807504">
    <property type="component" value="Unassembled WGS sequence"/>
</dbReference>
<dbReference type="AlphaFoldDB" id="A0A8T0FGZ4"/>
<organism evidence="2 3">
    <name type="scientific">Argiope bruennichi</name>
    <name type="common">Wasp spider</name>
    <name type="synonym">Aranea bruennichi</name>
    <dbReference type="NCBI Taxonomy" id="94029"/>
    <lineage>
        <taxon>Eukaryota</taxon>
        <taxon>Metazoa</taxon>
        <taxon>Ecdysozoa</taxon>
        <taxon>Arthropoda</taxon>
        <taxon>Chelicerata</taxon>
        <taxon>Arachnida</taxon>
        <taxon>Araneae</taxon>
        <taxon>Araneomorphae</taxon>
        <taxon>Entelegynae</taxon>
        <taxon>Araneoidea</taxon>
        <taxon>Araneidae</taxon>
        <taxon>Argiope</taxon>
    </lineage>
</organism>
<reference evidence="2" key="2">
    <citation type="submission" date="2020-06" db="EMBL/GenBank/DDBJ databases">
        <authorList>
            <person name="Sheffer M."/>
        </authorList>
    </citation>
    <scope>NUCLEOTIDE SEQUENCE</scope>
</reference>
<sequence length="398" mass="45203">MQLAIKKQLMYDAMMLPLTNDIEIYSQNRIARKCSFLLNCTISGAIMSENGETKASKSKSFLHWEDWIVLLTGGMVTGGAIGWIVYRSFKSQQLDYKAIKTIVTSFVGGMGIYFTSSAIIFMYQKSSDSWRKSITSKKDESNWPVLDCEVSPCKRYIDAVNKLDKKLVYETSKFMECKDFGKKISRDIILEAAEEPRRSEYTMKMLNDLNQRGPKKGLLKLPTDNKVETCYKEDIGIEKAKVKEEIISCISELKGYVQGTIDPLPSARNIQLRSSEISDETYQRVVVIVKEYANSMIPKLEQVIDDFIVSVGKSGPVHSDREHKVKKASETLGVPEKDLRSTRLESPSTAGIPFKFQGVNKPEHPAVEKLKNQIWNRPEKLKLNQDQIKSLNILKSEL</sequence>
<reference evidence="2" key="1">
    <citation type="journal article" date="2020" name="bioRxiv">
        <title>Chromosome-level reference genome of the European wasp spider Argiope bruennichi: a resource for studies on range expansion and evolutionary adaptation.</title>
        <authorList>
            <person name="Sheffer M.M."/>
            <person name="Hoppe A."/>
            <person name="Krehenwinkel H."/>
            <person name="Uhl G."/>
            <person name="Kuss A.W."/>
            <person name="Jensen L."/>
            <person name="Jensen C."/>
            <person name="Gillespie R.G."/>
            <person name="Hoff K.J."/>
            <person name="Prost S."/>
        </authorList>
    </citation>
    <scope>NUCLEOTIDE SEQUENCE</scope>
</reference>
<evidence type="ECO:0000313" key="3">
    <source>
        <dbReference type="Proteomes" id="UP000807504"/>
    </source>
</evidence>
<keyword evidence="1" id="KW-1133">Transmembrane helix</keyword>
<evidence type="ECO:0000256" key="1">
    <source>
        <dbReference type="SAM" id="Phobius"/>
    </source>
</evidence>
<keyword evidence="1" id="KW-0812">Transmembrane</keyword>
<name>A0A8T0FGZ4_ARGBR</name>
<gene>
    <name evidence="2" type="ORF">HNY73_005303</name>
</gene>
<protein>
    <submittedName>
        <fullName evidence="2">Uncharacterized protein</fullName>
    </submittedName>
</protein>
<feature type="transmembrane region" description="Helical" evidence="1">
    <location>
        <begin position="98"/>
        <end position="123"/>
    </location>
</feature>
<keyword evidence="3" id="KW-1185">Reference proteome</keyword>
<keyword evidence="1" id="KW-0472">Membrane</keyword>
<evidence type="ECO:0000313" key="2">
    <source>
        <dbReference type="EMBL" id="KAF8790246.1"/>
    </source>
</evidence>
<comment type="caution">
    <text evidence="2">The sequence shown here is derived from an EMBL/GenBank/DDBJ whole genome shotgun (WGS) entry which is preliminary data.</text>
</comment>
<proteinExistence type="predicted"/>
<feature type="transmembrane region" description="Helical" evidence="1">
    <location>
        <begin position="67"/>
        <end position="86"/>
    </location>
</feature>
<dbReference type="EMBL" id="JABXBU010000011">
    <property type="protein sequence ID" value="KAF8790246.1"/>
    <property type="molecule type" value="Genomic_DNA"/>
</dbReference>